<evidence type="ECO:0000313" key="2">
    <source>
        <dbReference type="EMBL" id="JAH84357.1"/>
    </source>
</evidence>
<name>A0A0E9W1Y2_ANGAN</name>
<organism evidence="2">
    <name type="scientific">Anguilla anguilla</name>
    <name type="common">European freshwater eel</name>
    <name type="synonym">Muraena anguilla</name>
    <dbReference type="NCBI Taxonomy" id="7936"/>
    <lineage>
        <taxon>Eukaryota</taxon>
        <taxon>Metazoa</taxon>
        <taxon>Chordata</taxon>
        <taxon>Craniata</taxon>
        <taxon>Vertebrata</taxon>
        <taxon>Euteleostomi</taxon>
        <taxon>Actinopterygii</taxon>
        <taxon>Neopterygii</taxon>
        <taxon>Teleostei</taxon>
        <taxon>Anguilliformes</taxon>
        <taxon>Anguillidae</taxon>
        <taxon>Anguilla</taxon>
    </lineage>
</organism>
<reference evidence="2" key="2">
    <citation type="journal article" date="2015" name="Fish Shellfish Immunol.">
        <title>Early steps in the European eel (Anguilla anguilla)-Vibrio vulnificus interaction in the gills: Role of the RtxA13 toxin.</title>
        <authorList>
            <person name="Callol A."/>
            <person name="Pajuelo D."/>
            <person name="Ebbesson L."/>
            <person name="Teles M."/>
            <person name="MacKenzie S."/>
            <person name="Amaro C."/>
        </authorList>
    </citation>
    <scope>NUCLEOTIDE SEQUENCE</scope>
</reference>
<dbReference type="AlphaFoldDB" id="A0A0E9W1Y2"/>
<accession>A0A0E9W1Y2</accession>
<sequence length="66" mass="7644">MGWRCELCVRVCVCERENACVYYNSGSSFMGIYMYMPPGLISFVFQCLKLICKNLSQDMILQTENI</sequence>
<dbReference type="EMBL" id="GBXM01024220">
    <property type="protein sequence ID" value="JAH84357.1"/>
    <property type="molecule type" value="Transcribed_RNA"/>
</dbReference>
<reference evidence="2" key="1">
    <citation type="submission" date="2014-11" db="EMBL/GenBank/DDBJ databases">
        <authorList>
            <person name="Amaro Gonzalez C."/>
        </authorList>
    </citation>
    <scope>NUCLEOTIDE SEQUENCE</scope>
</reference>
<protein>
    <submittedName>
        <fullName evidence="2">Uncharacterized protein</fullName>
    </submittedName>
</protein>
<proteinExistence type="predicted"/>
<keyword evidence="1" id="KW-1133">Transmembrane helix</keyword>
<evidence type="ECO:0000256" key="1">
    <source>
        <dbReference type="SAM" id="Phobius"/>
    </source>
</evidence>
<keyword evidence="1" id="KW-0812">Transmembrane</keyword>
<feature type="transmembrane region" description="Helical" evidence="1">
    <location>
        <begin position="32"/>
        <end position="52"/>
    </location>
</feature>
<keyword evidence="1" id="KW-0472">Membrane</keyword>